<accession>A0ABQ7JH24</accession>
<proteinExistence type="predicted"/>
<comment type="caution">
    <text evidence="2">The sequence shown here is derived from an EMBL/GenBank/DDBJ whole genome shotgun (WGS) entry which is preliminary data.</text>
</comment>
<keyword evidence="3" id="KW-1185">Reference proteome</keyword>
<protein>
    <submittedName>
        <fullName evidence="2">Uncharacterized protein</fullName>
    </submittedName>
</protein>
<sequence length="169" mass="19096">MWRNTGPPVSYSDPMTQFTITAYLQAQSTIASSTGDEQTVYQVILYNLHDHDSPLAIIPGSLWSDNNRTNLQRPANARPMIGQLMDIRRYPHQKDILGRTRILFVMAFGERVPANVTLPERAPGDIEMELLDVWTQGKIIEVYIHDSPQPASPSSPSPEHRPTAPYWGR</sequence>
<evidence type="ECO:0000313" key="2">
    <source>
        <dbReference type="EMBL" id="KAG0271299.1"/>
    </source>
</evidence>
<feature type="region of interest" description="Disordered" evidence="1">
    <location>
        <begin position="146"/>
        <end position="169"/>
    </location>
</feature>
<dbReference type="Proteomes" id="UP001194696">
    <property type="component" value="Unassembled WGS sequence"/>
</dbReference>
<organism evidence="2 3">
    <name type="scientific">Linnemannia gamsii</name>
    <dbReference type="NCBI Taxonomy" id="64522"/>
    <lineage>
        <taxon>Eukaryota</taxon>
        <taxon>Fungi</taxon>
        <taxon>Fungi incertae sedis</taxon>
        <taxon>Mucoromycota</taxon>
        <taxon>Mortierellomycotina</taxon>
        <taxon>Mortierellomycetes</taxon>
        <taxon>Mortierellales</taxon>
        <taxon>Mortierellaceae</taxon>
        <taxon>Linnemannia</taxon>
    </lineage>
</organism>
<reference evidence="2 3" key="1">
    <citation type="journal article" date="2020" name="Fungal Divers.">
        <title>Resolving the Mortierellaceae phylogeny through synthesis of multi-gene phylogenetics and phylogenomics.</title>
        <authorList>
            <person name="Vandepol N."/>
            <person name="Liber J."/>
            <person name="Desiro A."/>
            <person name="Na H."/>
            <person name="Kennedy M."/>
            <person name="Barry K."/>
            <person name="Grigoriev I.V."/>
            <person name="Miller A.N."/>
            <person name="O'Donnell K."/>
            <person name="Stajich J.E."/>
            <person name="Bonito G."/>
        </authorList>
    </citation>
    <scope>NUCLEOTIDE SEQUENCE [LARGE SCALE GENOMIC DNA]</scope>
    <source>
        <strain evidence="2 3">AD045</strain>
    </source>
</reference>
<evidence type="ECO:0000256" key="1">
    <source>
        <dbReference type="SAM" id="MobiDB-lite"/>
    </source>
</evidence>
<gene>
    <name evidence="2" type="ORF">BGZ96_005893</name>
</gene>
<dbReference type="EMBL" id="JAAAIM010002807">
    <property type="protein sequence ID" value="KAG0271299.1"/>
    <property type="molecule type" value="Genomic_DNA"/>
</dbReference>
<name>A0ABQ7JH24_9FUNG</name>
<feature type="non-terminal residue" evidence="2">
    <location>
        <position position="169"/>
    </location>
</feature>
<evidence type="ECO:0000313" key="3">
    <source>
        <dbReference type="Proteomes" id="UP001194696"/>
    </source>
</evidence>